<feature type="region of interest" description="Disordered" evidence="1">
    <location>
        <begin position="51"/>
        <end position="89"/>
    </location>
</feature>
<feature type="compositionally biased region" description="Basic residues" evidence="1">
    <location>
        <begin position="74"/>
        <end position="83"/>
    </location>
</feature>
<evidence type="ECO:0000256" key="2">
    <source>
        <dbReference type="SAM" id="Phobius"/>
    </source>
</evidence>
<dbReference type="EMBL" id="BMAU01021073">
    <property type="protein sequence ID" value="GFX89560.1"/>
    <property type="molecule type" value="Genomic_DNA"/>
</dbReference>
<feature type="transmembrane region" description="Helical" evidence="2">
    <location>
        <begin position="20"/>
        <end position="43"/>
    </location>
</feature>
<feature type="compositionally biased region" description="Basic and acidic residues" evidence="1">
    <location>
        <begin position="51"/>
        <end position="73"/>
    </location>
</feature>
<keyword evidence="2" id="KW-0472">Membrane</keyword>
<evidence type="ECO:0000313" key="3">
    <source>
        <dbReference type="EMBL" id="GFX89560.1"/>
    </source>
</evidence>
<comment type="caution">
    <text evidence="3">The sequence shown here is derived from an EMBL/GenBank/DDBJ whole genome shotgun (WGS) entry which is preliminary data.</text>
</comment>
<gene>
    <name evidence="3" type="ORF">TNCV_72531</name>
</gene>
<protein>
    <submittedName>
        <fullName evidence="3">Uncharacterized protein</fullName>
    </submittedName>
</protein>
<keyword evidence="4" id="KW-1185">Reference proteome</keyword>
<accession>A0A8X6R8P0</accession>
<keyword evidence="2" id="KW-0812">Transmembrane</keyword>
<sequence>MFFHRLTPKSFDHFSTLSIHLVLCVFLSSFYFFSVRTYCLHLATDRTRQRYREKDLTTTEEKSPNVERKESGGAKKRGRIKKRRLDDVL</sequence>
<proteinExistence type="predicted"/>
<evidence type="ECO:0000313" key="4">
    <source>
        <dbReference type="Proteomes" id="UP000887159"/>
    </source>
</evidence>
<evidence type="ECO:0000256" key="1">
    <source>
        <dbReference type="SAM" id="MobiDB-lite"/>
    </source>
</evidence>
<keyword evidence="2" id="KW-1133">Transmembrane helix</keyword>
<organism evidence="3 4">
    <name type="scientific">Trichonephila clavipes</name>
    <name type="common">Golden silk orbweaver</name>
    <name type="synonym">Nephila clavipes</name>
    <dbReference type="NCBI Taxonomy" id="2585209"/>
    <lineage>
        <taxon>Eukaryota</taxon>
        <taxon>Metazoa</taxon>
        <taxon>Ecdysozoa</taxon>
        <taxon>Arthropoda</taxon>
        <taxon>Chelicerata</taxon>
        <taxon>Arachnida</taxon>
        <taxon>Araneae</taxon>
        <taxon>Araneomorphae</taxon>
        <taxon>Entelegynae</taxon>
        <taxon>Araneoidea</taxon>
        <taxon>Nephilidae</taxon>
        <taxon>Trichonephila</taxon>
    </lineage>
</organism>
<dbReference type="Proteomes" id="UP000887159">
    <property type="component" value="Unassembled WGS sequence"/>
</dbReference>
<dbReference type="AlphaFoldDB" id="A0A8X6R8P0"/>
<reference evidence="3" key="1">
    <citation type="submission" date="2020-08" db="EMBL/GenBank/DDBJ databases">
        <title>Multicomponent nature underlies the extraordinary mechanical properties of spider dragline silk.</title>
        <authorList>
            <person name="Kono N."/>
            <person name="Nakamura H."/>
            <person name="Mori M."/>
            <person name="Yoshida Y."/>
            <person name="Ohtoshi R."/>
            <person name="Malay A.D."/>
            <person name="Moran D.A.P."/>
            <person name="Tomita M."/>
            <person name="Numata K."/>
            <person name="Arakawa K."/>
        </authorList>
    </citation>
    <scope>NUCLEOTIDE SEQUENCE</scope>
</reference>
<name>A0A8X6R8P0_TRICX</name>